<dbReference type="Gene3D" id="1.10.10.10">
    <property type="entry name" value="Winged helix-like DNA-binding domain superfamily/Winged helix DNA-binding domain"/>
    <property type="match status" value="1"/>
</dbReference>
<dbReference type="InterPro" id="IPR036527">
    <property type="entry name" value="SCP2_sterol-bd_dom_sf"/>
</dbReference>
<keyword evidence="1" id="KW-0805">Transcription regulation</keyword>
<dbReference type="EMBL" id="VCKX01000033">
    <property type="protein sequence ID" value="TMR35470.1"/>
    <property type="molecule type" value="Genomic_DNA"/>
</dbReference>
<dbReference type="AlphaFoldDB" id="A0A5S4H9G9"/>
<evidence type="ECO:0000256" key="1">
    <source>
        <dbReference type="ARBA" id="ARBA00023015"/>
    </source>
</evidence>
<dbReference type="PANTHER" id="PTHR33204">
    <property type="entry name" value="TRANSCRIPTIONAL REGULATOR, MARR FAMILY"/>
    <property type="match status" value="1"/>
</dbReference>
<protein>
    <submittedName>
        <fullName evidence="5">Transcriptional regulator</fullName>
    </submittedName>
</protein>
<dbReference type="InterPro" id="IPR036390">
    <property type="entry name" value="WH_DNA-bd_sf"/>
</dbReference>
<evidence type="ECO:0000256" key="3">
    <source>
        <dbReference type="ARBA" id="ARBA00023163"/>
    </source>
</evidence>
<dbReference type="InterPro" id="IPR036388">
    <property type="entry name" value="WH-like_DNA-bd_sf"/>
</dbReference>
<comment type="caution">
    <text evidence="5">The sequence shown here is derived from an EMBL/GenBank/DDBJ whole genome shotgun (WGS) entry which is preliminary data.</text>
</comment>
<dbReference type="InterPro" id="IPR002577">
    <property type="entry name" value="HTH_HxlR"/>
</dbReference>
<dbReference type="PROSITE" id="PS51118">
    <property type="entry name" value="HTH_HXLR"/>
    <property type="match status" value="1"/>
</dbReference>
<keyword evidence="6" id="KW-1185">Reference proteome</keyword>
<dbReference type="RefSeq" id="WP_138690058.1">
    <property type="nucleotide sequence ID" value="NZ_JBHSAZ010000081.1"/>
</dbReference>
<dbReference type="OrthoDB" id="9792527at2"/>
<dbReference type="GO" id="GO:0003677">
    <property type="term" value="F:DNA binding"/>
    <property type="evidence" value="ECO:0007669"/>
    <property type="project" value="UniProtKB-KW"/>
</dbReference>
<feature type="domain" description="HTH hxlR-type" evidence="4">
    <location>
        <begin position="10"/>
        <end position="108"/>
    </location>
</feature>
<dbReference type="SUPFAM" id="SSF46785">
    <property type="entry name" value="Winged helix' DNA-binding domain"/>
    <property type="match status" value="1"/>
</dbReference>
<organism evidence="5 6">
    <name type="scientific">Nonomuraea zeae</name>
    <dbReference type="NCBI Taxonomy" id="1642303"/>
    <lineage>
        <taxon>Bacteria</taxon>
        <taxon>Bacillati</taxon>
        <taxon>Actinomycetota</taxon>
        <taxon>Actinomycetes</taxon>
        <taxon>Streptosporangiales</taxon>
        <taxon>Streptosporangiaceae</taxon>
        <taxon>Nonomuraea</taxon>
    </lineage>
</organism>
<gene>
    <name evidence="5" type="ORF">ETD85_13700</name>
</gene>
<evidence type="ECO:0000259" key="4">
    <source>
        <dbReference type="PROSITE" id="PS51118"/>
    </source>
</evidence>
<dbReference type="Gene3D" id="3.30.1050.10">
    <property type="entry name" value="SCP2 sterol-binding domain"/>
    <property type="match status" value="1"/>
</dbReference>
<evidence type="ECO:0000256" key="2">
    <source>
        <dbReference type="ARBA" id="ARBA00023125"/>
    </source>
</evidence>
<accession>A0A5S4H9G9</accession>
<dbReference type="PANTHER" id="PTHR33204:SF18">
    <property type="entry name" value="TRANSCRIPTIONAL REGULATORY PROTEIN"/>
    <property type="match status" value="1"/>
</dbReference>
<dbReference type="Proteomes" id="UP000306628">
    <property type="component" value="Unassembled WGS sequence"/>
</dbReference>
<proteinExistence type="predicted"/>
<name>A0A5S4H9G9_9ACTN</name>
<keyword evidence="3" id="KW-0804">Transcription</keyword>
<dbReference type="SUPFAM" id="SSF55718">
    <property type="entry name" value="SCP-like"/>
    <property type="match status" value="1"/>
</dbReference>
<sequence length="216" mass="23234">MTNRAYGQFCGIARALEMVGERWALLIVRDLLVSPKRYTDLRNGLPKIPTNILAARLRELERNGLVGRRVLPRPSGAVVYELTEHGYALEDVVLALGRWGAESLGEPRPDEIVTADSLVMALRSAFEPEAAAGARAGFELRVDEVVVHAWVDDGMLLAAEGTLPGADLAIEGGPGVVKALMAGEITPDGAVEAGLVKLAGNERLLARFAEFFRIHG</sequence>
<evidence type="ECO:0000313" key="5">
    <source>
        <dbReference type="EMBL" id="TMR35470.1"/>
    </source>
</evidence>
<reference evidence="5 6" key="1">
    <citation type="submission" date="2019-05" db="EMBL/GenBank/DDBJ databases">
        <title>Draft genome sequence of Nonomuraea zeae DSM 100528.</title>
        <authorList>
            <person name="Saricaoglu S."/>
            <person name="Isik K."/>
        </authorList>
    </citation>
    <scope>NUCLEOTIDE SEQUENCE [LARGE SCALE GENOMIC DNA]</scope>
    <source>
        <strain evidence="5 6">DSM 100528</strain>
    </source>
</reference>
<dbReference type="Pfam" id="PF01638">
    <property type="entry name" value="HxlR"/>
    <property type="match status" value="1"/>
</dbReference>
<keyword evidence="2" id="KW-0238">DNA-binding</keyword>
<evidence type="ECO:0000313" key="6">
    <source>
        <dbReference type="Proteomes" id="UP000306628"/>
    </source>
</evidence>